<gene>
    <name evidence="2" type="ORF">FKR81_40760</name>
</gene>
<organism evidence="2 3">
    <name type="scientific">Lentzea tibetensis</name>
    <dbReference type="NCBI Taxonomy" id="2591470"/>
    <lineage>
        <taxon>Bacteria</taxon>
        <taxon>Bacillati</taxon>
        <taxon>Actinomycetota</taxon>
        <taxon>Actinomycetes</taxon>
        <taxon>Pseudonocardiales</taxon>
        <taxon>Pseudonocardiaceae</taxon>
        <taxon>Lentzea</taxon>
    </lineage>
</organism>
<proteinExistence type="predicted"/>
<dbReference type="OrthoDB" id="3290158at2"/>
<dbReference type="GO" id="GO:0051537">
    <property type="term" value="F:2 iron, 2 sulfur cluster binding"/>
    <property type="evidence" value="ECO:0007669"/>
    <property type="project" value="InterPro"/>
</dbReference>
<evidence type="ECO:0000259" key="1">
    <source>
        <dbReference type="Pfam" id="PF11575"/>
    </source>
</evidence>
<evidence type="ECO:0000313" key="2">
    <source>
        <dbReference type="EMBL" id="TWP44794.1"/>
    </source>
</evidence>
<name>A0A563EFL9_9PSEU</name>
<dbReference type="InterPro" id="IPR024726">
    <property type="entry name" value="FhuF_C"/>
</dbReference>
<dbReference type="Proteomes" id="UP000316639">
    <property type="component" value="Unassembled WGS sequence"/>
</dbReference>
<dbReference type="Pfam" id="PF11575">
    <property type="entry name" value="FhuF_C"/>
    <property type="match status" value="1"/>
</dbReference>
<sequence length="220" mass="23627">MSEFADVLATLRRVRGISPFFVLDVGRPDETWLPGTALLEGPALKETIGTIADRYRTNEPRVAASLFFLSYTARLLCPLTATSTLDGITPDVRPENLWWHYDNANGLSVRLDVPGAGPGISDALNGVVEAIREIVPVARGLLWGNAASAIAGALRTMSRTGALTAEEAEARGEQMLANPPFAGTGEFLPFPGEVTFRRRSCCLYYRLQGGGTCGDCPLAK</sequence>
<keyword evidence="3" id="KW-1185">Reference proteome</keyword>
<reference evidence="2 3" key="1">
    <citation type="submission" date="2019-07" db="EMBL/GenBank/DDBJ databases">
        <title>Lentzea xizangensis sp. nov., isolated from Qinghai-Tibetan Plateau Soils.</title>
        <authorList>
            <person name="Huang J."/>
        </authorList>
    </citation>
    <scope>NUCLEOTIDE SEQUENCE [LARGE SCALE GENOMIC DNA]</scope>
    <source>
        <strain evidence="2 3">FXJ1.1311</strain>
    </source>
</reference>
<protein>
    <submittedName>
        <fullName evidence="2">Ferric iron reductase</fullName>
    </submittedName>
</protein>
<comment type="caution">
    <text evidence="2">The sequence shown here is derived from an EMBL/GenBank/DDBJ whole genome shotgun (WGS) entry which is preliminary data.</text>
</comment>
<accession>A0A563EFL9</accession>
<feature type="domain" description="Ferric siderophore reductase C-terminal" evidence="1">
    <location>
        <begin position="198"/>
        <end position="218"/>
    </location>
</feature>
<evidence type="ECO:0000313" key="3">
    <source>
        <dbReference type="Proteomes" id="UP000316639"/>
    </source>
</evidence>
<dbReference type="EMBL" id="VOBR01000048">
    <property type="protein sequence ID" value="TWP44794.1"/>
    <property type="molecule type" value="Genomic_DNA"/>
</dbReference>
<dbReference type="AlphaFoldDB" id="A0A563EFL9"/>